<protein>
    <recommendedName>
        <fullName evidence="3">Small ribosomal subunit protein bS18m</fullName>
    </recommendedName>
</protein>
<evidence type="ECO:0000256" key="4">
    <source>
        <dbReference type="SAM" id="MobiDB-lite"/>
    </source>
</evidence>
<dbReference type="GO" id="GO:1990904">
    <property type="term" value="C:ribonucleoprotein complex"/>
    <property type="evidence" value="ECO:0007669"/>
    <property type="project" value="UniProtKB-KW"/>
</dbReference>
<dbReference type="InterPro" id="IPR001648">
    <property type="entry name" value="Ribosomal_bS18"/>
</dbReference>
<comment type="caution">
    <text evidence="5">The sequence shown here is derived from an EMBL/GenBank/DDBJ whole genome shotgun (WGS) entry which is preliminary data.</text>
</comment>
<sequence length="237" mass="27474">MFRVQLSENLPNLQRQHHEITPYAVLRLHHRAHPPPPLLVLRRRRRTSPPREGHHAHPGAGSQTGRLSNLNNSGSSRWSNSPSRGGDAAERMLERSKARASAYVREKSAQMEFLKTQKMSNDYLRQMPRRWQAGDVYSPHDLSPVEMSKWRKRSPPKIDVIDALGINPVDMYKNFSLIEFFTTPSAMIKHSKGTRLRPVNQRKIAKMVRRAQGMGLYPTIHDHPELLREHFFSTRQR</sequence>
<evidence type="ECO:0000313" key="5">
    <source>
        <dbReference type="EMBL" id="KAH7149253.1"/>
    </source>
</evidence>
<dbReference type="AlphaFoldDB" id="A0A9P9J5S7"/>
<dbReference type="Pfam" id="PF01084">
    <property type="entry name" value="Ribosomal_S18"/>
    <property type="match status" value="1"/>
</dbReference>
<evidence type="ECO:0000313" key="6">
    <source>
        <dbReference type="Proteomes" id="UP000717696"/>
    </source>
</evidence>
<dbReference type="Gene3D" id="4.10.640.10">
    <property type="entry name" value="Ribosomal protein S18"/>
    <property type="match status" value="1"/>
</dbReference>
<dbReference type="GO" id="GO:0005840">
    <property type="term" value="C:ribosome"/>
    <property type="evidence" value="ECO:0007669"/>
    <property type="project" value="UniProtKB-KW"/>
</dbReference>
<keyword evidence="1 5" id="KW-0689">Ribosomal protein</keyword>
<keyword evidence="2" id="KW-0687">Ribonucleoprotein</keyword>
<evidence type="ECO:0000256" key="3">
    <source>
        <dbReference type="ARBA" id="ARBA00035264"/>
    </source>
</evidence>
<proteinExistence type="predicted"/>
<evidence type="ECO:0000256" key="2">
    <source>
        <dbReference type="ARBA" id="ARBA00023274"/>
    </source>
</evidence>
<reference evidence="5" key="1">
    <citation type="journal article" date="2021" name="Nat. Commun.">
        <title>Genetic determinants of endophytism in the Arabidopsis root mycobiome.</title>
        <authorList>
            <person name="Mesny F."/>
            <person name="Miyauchi S."/>
            <person name="Thiergart T."/>
            <person name="Pickel B."/>
            <person name="Atanasova L."/>
            <person name="Karlsson M."/>
            <person name="Huettel B."/>
            <person name="Barry K.W."/>
            <person name="Haridas S."/>
            <person name="Chen C."/>
            <person name="Bauer D."/>
            <person name="Andreopoulos W."/>
            <person name="Pangilinan J."/>
            <person name="LaButti K."/>
            <person name="Riley R."/>
            <person name="Lipzen A."/>
            <person name="Clum A."/>
            <person name="Drula E."/>
            <person name="Henrissat B."/>
            <person name="Kohler A."/>
            <person name="Grigoriev I.V."/>
            <person name="Martin F.M."/>
            <person name="Hacquard S."/>
        </authorList>
    </citation>
    <scope>NUCLEOTIDE SEQUENCE</scope>
    <source>
        <strain evidence="5">MPI-CAGE-AT-0021</strain>
    </source>
</reference>
<feature type="compositionally biased region" description="Low complexity" evidence="4">
    <location>
        <begin position="65"/>
        <end position="86"/>
    </location>
</feature>
<accession>A0A9P9J5S7</accession>
<dbReference type="Proteomes" id="UP000717696">
    <property type="component" value="Unassembled WGS sequence"/>
</dbReference>
<dbReference type="SUPFAM" id="SSF46911">
    <property type="entry name" value="Ribosomal protein S18"/>
    <property type="match status" value="1"/>
</dbReference>
<dbReference type="OrthoDB" id="21463at2759"/>
<dbReference type="InterPro" id="IPR036870">
    <property type="entry name" value="Ribosomal_bS18_sf"/>
</dbReference>
<dbReference type="EMBL" id="JAGMUU010000007">
    <property type="protein sequence ID" value="KAH7149253.1"/>
    <property type="molecule type" value="Genomic_DNA"/>
</dbReference>
<keyword evidence="6" id="KW-1185">Reference proteome</keyword>
<dbReference type="GO" id="GO:0003735">
    <property type="term" value="F:structural constituent of ribosome"/>
    <property type="evidence" value="ECO:0007669"/>
    <property type="project" value="InterPro"/>
</dbReference>
<dbReference type="GO" id="GO:0006412">
    <property type="term" value="P:translation"/>
    <property type="evidence" value="ECO:0007669"/>
    <property type="project" value="InterPro"/>
</dbReference>
<gene>
    <name evidence="5" type="ORF">B0J13DRAFT_621139</name>
</gene>
<name>A0A9P9J5S7_9HYPO</name>
<organism evidence="5 6">
    <name type="scientific">Dactylonectria estremocensis</name>
    <dbReference type="NCBI Taxonomy" id="1079267"/>
    <lineage>
        <taxon>Eukaryota</taxon>
        <taxon>Fungi</taxon>
        <taxon>Dikarya</taxon>
        <taxon>Ascomycota</taxon>
        <taxon>Pezizomycotina</taxon>
        <taxon>Sordariomycetes</taxon>
        <taxon>Hypocreomycetidae</taxon>
        <taxon>Hypocreales</taxon>
        <taxon>Nectriaceae</taxon>
        <taxon>Dactylonectria</taxon>
    </lineage>
</organism>
<evidence type="ECO:0000256" key="1">
    <source>
        <dbReference type="ARBA" id="ARBA00022980"/>
    </source>
</evidence>
<feature type="region of interest" description="Disordered" evidence="4">
    <location>
        <begin position="46"/>
        <end position="94"/>
    </location>
</feature>